<accession>A0A3S4EWH4</accession>
<gene>
    <name evidence="1" type="ORF">TT172_LOCUS3428</name>
</gene>
<protein>
    <submittedName>
        <fullName evidence="1">D28176e0-ae15-4e73-950a-d4f946688437</fullName>
    </submittedName>
</protein>
<name>A0A3S4EWH4_9PEZI</name>
<evidence type="ECO:0000313" key="2">
    <source>
        <dbReference type="Proteomes" id="UP000289323"/>
    </source>
</evidence>
<dbReference type="AlphaFoldDB" id="A0A3S4EWH4"/>
<reference evidence="1 2" key="1">
    <citation type="submission" date="2018-04" db="EMBL/GenBank/DDBJ databases">
        <authorList>
            <person name="Huttner S."/>
            <person name="Dainat J."/>
        </authorList>
    </citation>
    <scope>NUCLEOTIDE SEQUENCE [LARGE SCALE GENOMIC DNA]</scope>
</reference>
<dbReference type="Proteomes" id="UP000289323">
    <property type="component" value="Unassembled WGS sequence"/>
</dbReference>
<sequence length="221" mass="25268">MSTRTPSPPQSDPALMTLLDVPKPLVYTVGDCKLTQKWKSEWLAMGSQEARAVVMDPIATSSPPGPVKDVTRERCVPLRKVATYCRYGQVRYAFILTQTELVALRIRRLPLPGRGYKHRAAVEYASVPWEARRGLTVNLAIWALGCMGMKDEHREMETSDSLNQPIDKMARLTWWKFDPKAKMYQNVISKRQIPLSGWKTEYEKFVQLTEQDGNSFTAAFW</sequence>
<evidence type="ECO:0000313" key="1">
    <source>
        <dbReference type="EMBL" id="SPQ21009.1"/>
    </source>
</evidence>
<organism evidence="1 2">
    <name type="scientific">Thermothielavioides terrestris</name>
    <dbReference type="NCBI Taxonomy" id="2587410"/>
    <lineage>
        <taxon>Eukaryota</taxon>
        <taxon>Fungi</taxon>
        <taxon>Dikarya</taxon>
        <taxon>Ascomycota</taxon>
        <taxon>Pezizomycotina</taxon>
        <taxon>Sordariomycetes</taxon>
        <taxon>Sordariomycetidae</taxon>
        <taxon>Sordariales</taxon>
        <taxon>Chaetomiaceae</taxon>
        <taxon>Thermothielavioides</taxon>
    </lineage>
</organism>
<dbReference type="EMBL" id="OUUZ01000008">
    <property type="protein sequence ID" value="SPQ21009.1"/>
    <property type="molecule type" value="Genomic_DNA"/>
</dbReference>
<proteinExistence type="predicted"/>